<sequence>MYRPKEMTLKKLNPSGLACAAGWVSFSDRILLCFCKKLRDFVENAGDLRKETGYNRYMLNRKKGNHGIFGGETT</sequence>
<proteinExistence type="predicted"/>
<keyword evidence="2" id="KW-1185">Reference proteome</keyword>
<reference evidence="1 2" key="1">
    <citation type="submission" date="2018-08" db="EMBL/GenBank/DDBJ databases">
        <title>Bacillus jemisoniae sp. nov., Bacillus chryseoplanitiae sp. nov., Bacillus resnikiae sp. nov., and Bacillus frankliniae sp. nov., isolated from Viking spacecraft and associated surfaces.</title>
        <authorList>
            <person name="Seuylemezian A."/>
            <person name="Vaishampayan P."/>
        </authorList>
    </citation>
    <scope>NUCLEOTIDE SEQUENCE [LARGE SCALE GENOMIC DNA]</scope>
    <source>
        <strain evidence="1 2">JJ-247</strain>
    </source>
</reference>
<name>A0A398BH27_9BACI</name>
<evidence type="ECO:0000313" key="2">
    <source>
        <dbReference type="Proteomes" id="UP000265816"/>
    </source>
</evidence>
<organism evidence="1 2">
    <name type="scientific">Mesobacillus zeae</name>
    <dbReference type="NCBI Taxonomy" id="1917180"/>
    <lineage>
        <taxon>Bacteria</taxon>
        <taxon>Bacillati</taxon>
        <taxon>Bacillota</taxon>
        <taxon>Bacilli</taxon>
        <taxon>Bacillales</taxon>
        <taxon>Bacillaceae</taxon>
        <taxon>Mesobacillus</taxon>
    </lineage>
</organism>
<dbReference type="EMBL" id="QWVT01000011">
    <property type="protein sequence ID" value="RID86856.1"/>
    <property type="molecule type" value="Genomic_DNA"/>
</dbReference>
<dbReference type="AlphaFoldDB" id="A0A398BH27"/>
<protein>
    <submittedName>
        <fullName evidence="1">Uncharacterized protein</fullName>
    </submittedName>
</protein>
<dbReference type="Proteomes" id="UP000265816">
    <property type="component" value="Unassembled WGS sequence"/>
</dbReference>
<gene>
    <name evidence="1" type="ORF">D1970_06285</name>
</gene>
<evidence type="ECO:0000313" key="1">
    <source>
        <dbReference type="EMBL" id="RID86856.1"/>
    </source>
</evidence>
<comment type="caution">
    <text evidence="1">The sequence shown here is derived from an EMBL/GenBank/DDBJ whole genome shotgun (WGS) entry which is preliminary data.</text>
</comment>
<accession>A0A398BH27</accession>